<gene>
    <name evidence="2" type="ORF">RJJ65_35580</name>
</gene>
<accession>A0AAJ2H2P9</accession>
<dbReference type="AlphaFoldDB" id="A0AAJ2H2P9"/>
<dbReference type="Pfam" id="PF14497">
    <property type="entry name" value="GST_C_3"/>
    <property type="match status" value="1"/>
</dbReference>
<dbReference type="Proteomes" id="UP001268610">
    <property type="component" value="Unassembled WGS sequence"/>
</dbReference>
<protein>
    <submittedName>
        <fullName evidence="2">Glutathione S-transferase family protein</fullName>
    </submittedName>
</protein>
<organism evidence="2 3">
    <name type="scientific">Rhizobium hidalgonense</name>
    <dbReference type="NCBI Taxonomy" id="1538159"/>
    <lineage>
        <taxon>Bacteria</taxon>
        <taxon>Pseudomonadati</taxon>
        <taxon>Pseudomonadota</taxon>
        <taxon>Alphaproteobacteria</taxon>
        <taxon>Hyphomicrobiales</taxon>
        <taxon>Rhizobiaceae</taxon>
        <taxon>Rhizobium/Agrobacterium group</taxon>
        <taxon>Rhizobium</taxon>
    </lineage>
</organism>
<evidence type="ECO:0000313" key="2">
    <source>
        <dbReference type="EMBL" id="MDR9777859.1"/>
    </source>
</evidence>
<evidence type="ECO:0000313" key="3">
    <source>
        <dbReference type="Proteomes" id="UP001268610"/>
    </source>
</evidence>
<dbReference type="EMBL" id="JAVLSF010000245">
    <property type="protein sequence ID" value="MDR9777859.1"/>
    <property type="molecule type" value="Genomic_DNA"/>
</dbReference>
<name>A0AAJ2H2P9_9HYPH</name>
<feature type="non-terminal residue" evidence="2">
    <location>
        <position position="1"/>
    </location>
</feature>
<proteinExistence type="predicted"/>
<comment type="caution">
    <text evidence="2">The sequence shown here is derived from an EMBL/GenBank/DDBJ whole genome shotgun (WGS) entry which is preliminary data.</text>
</comment>
<reference evidence="2" key="1">
    <citation type="submission" date="2023-04" db="EMBL/GenBank/DDBJ databases">
        <title>Genomic characterization of faba bean (Vicia faba) microsymbionts in Mexican soils.</title>
        <authorList>
            <person name="Rivera Orduna F.N."/>
            <person name="Guevara-Luna J."/>
            <person name="Yan J."/>
            <person name="Arroyo-Herrera I."/>
            <person name="Li Y."/>
            <person name="Vasquez-Murrieta M.S."/>
            <person name="Wang E.T."/>
        </authorList>
    </citation>
    <scope>NUCLEOTIDE SEQUENCE</scope>
    <source>
        <strain evidence="2">CH26</strain>
    </source>
</reference>
<dbReference type="InterPro" id="IPR004046">
    <property type="entry name" value="GST_C"/>
</dbReference>
<dbReference type="RefSeq" id="WP_310866030.1">
    <property type="nucleotide sequence ID" value="NZ_JAVLSF010000245.1"/>
</dbReference>
<evidence type="ECO:0000259" key="1">
    <source>
        <dbReference type="Pfam" id="PF14497"/>
    </source>
</evidence>
<dbReference type="SUPFAM" id="SSF47616">
    <property type="entry name" value="GST C-terminal domain-like"/>
    <property type="match status" value="1"/>
</dbReference>
<sequence length="165" mass="19071">QALELDEIAGQIGFHVRRWMYLYLIDEPQTMEIMMGESGILRWTERFSKPLIKRGVKRLYGITPQKSQLAKEKLDVLINQVEEVLIKNGGRYLVSDRLGLADISVCALAAPLLGPQGTPWQVDDPQSLPPEILKYRNELLERPIGQYILRIYQTERHARVDWRGM</sequence>
<feature type="domain" description="Glutathione S-transferase C-terminal" evidence="1">
    <location>
        <begin position="66"/>
        <end position="114"/>
    </location>
</feature>
<dbReference type="InterPro" id="IPR036282">
    <property type="entry name" value="Glutathione-S-Trfase_C_sf"/>
</dbReference>